<evidence type="ECO:0000259" key="2">
    <source>
        <dbReference type="Pfam" id="PF16178"/>
    </source>
</evidence>
<protein>
    <recommendedName>
        <fullName evidence="2">Anoctamin dimerisation domain-containing protein</fullName>
    </recommendedName>
</protein>
<dbReference type="Proteomes" id="UP001152798">
    <property type="component" value="Chromosome 1"/>
</dbReference>
<accession>A0A9P0H0S9</accession>
<keyword evidence="4" id="KW-1185">Reference proteome</keyword>
<dbReference type="GO" id="GO:0005886">
    <property type="term" value="C:plasma membrane"/>
    <property type="evidence" value="ECO:0007669"/>
    <property type="project" value="TreeGrafter"/>
</dbReference>
<feature type="domain" description="Anoctamin dimerisation" evidence="2">
    <location>
        <begin position="83"/>
        <end position="172"/>
    </location>
</feature>
<dbReference type="GO" id="GO:0005254">
    <property type="term" value="F:chloride channel activity"/>
    <property type="evidence" value="ECO:0007669"/>
    <property type="project" value="TreeGrafter"/>
</dbReference>
<feature type="region of interest" description="Disordered" evidence="1">
    <location>
        <begin position="1"/>
        <end position="74"/>
    </location>
</feature>
<dbReference type="PANTHER" id="PTHR12308">
    <property type="entry name" value="ANOCTAMIN"/>
    <property type="match status" value="1"/>
</dbReference>
<evidence type="ECO:0000313" key="4">
    <source>
        <dbReference type="Proteomes" id="UP001152798"/>
    </source>
</evidence>
<reference evidence="3" key="1">
    <citation type="submission" date="2022-01" db="EMBL/GenBank/DDBJ databases">
        <authorList>
            <person name="King R."/>
        </authorList>
    </citation>
    <scope>NUCLEOTIDE SEQUENCE</scope>
</reference>
<evidence type="ECO:0000256" key="1">
    <source>
        <dbReference type="SAM" id="MobiDB-lite"/>
    </source>
</evidence>
<gene>
    <name evidence="3" type="ORF">NEZAVI_LOCUS1820</name>
</gene>
<feature type="region of interest" description="Disordered" evidence="1">
    <location>
        <begin position="178"/>
        <end position="202"/>
    </location>
</feature>
<name>A0A9P0H0S9_NEZVI</name>
<sequence>MAPVRELRLSRGSIHPGGATPHIKDAFGPRTQNTSREWAGTPIPDTVSIPEFKSFDQSEDTVPEDTSGGIPTLEKNNDRDSLFFRDGKRRIDLIIVYEEDDIDLGVLSEIETIRMETRRQFNKNLEKEGLELELESKQASYDQKTYFLKVHVPWKVLTRYAEVMNMKMPIKSFKRLFRADSPPSSGRIMSKDDKKRPPVTNK</sequence>
<dbReference type="EMBL" id="OV725077">
    <property type="protein sequence ID" value="CAH1390646.1"/>
    <property type="molecule type" value="Genomic_DNA"/>
</dbReference>
<proteinExistence type="predicted"/>
<evidence type="ECO:0000313" key="3">
    <source>
        <dbReference type="EMBL" id="CAH1390646.1"/>
    </source>
</evidence>
<dbReference type="GO" id="GO:0046983">
    <property type="term" value="F:protein dimerization activity"/>
    <property type="evidence" value="ECO:0007669"/>
    <property type="project" value="InterPro"/>
</dbReference>
<dbReference type="Pfam" id="PF16178">
    <property type="entry name" value="Anoct_dimer"/>
    <property type="match status" value="1"/>
</dbReference>
<dbReference type="InterPro" id="IPR032394">
    <property type="entry name" value="Anoct_dimer"/>
</dbReference>
<dbReference type="AlphaFoldDB" id="A0A9P0H0S9"/>
<dbReference type="InterPro" id="IPR007632">
    <property type="entry name" value="Anoctamin"/>
</dbReference>
<organism evidence="3 4">
    <name type="scientific">Nezara viridula</name>
    <name type="common">Southern green stink bug</name>
    <name type="synonym">Cimex viridulus</name>
    <dbReference type="NCBI Taxonomy" id="85310"/>
    <lineage>
        <taxon>Eukaryota</taxon>
        <taxon>Metazoa</taxon>
        <taxon>Ecdysozoa</taxon>
        <taxon>Arthropoda</taxon>
        <taxon>Hexapoda</taxon>
        <taxon>Insecta</taxon>
        <taxon>Pterygota</taxon>
        <taxon>Neoptera</taxon>
        <taxon>Paraneoptera</taxon>
        <taxon>Hemiptera</taxon>
        <taxon>Heteroptera</taxon>
        <taxon>Panheteroptera</taxon>
        <taxon>Pentatomomorpha</taxon>
        <taxon>Pentatomoidea</taxon>
        <taxon>Pentatomidae</taxon>
        <taxon>Pentatominae</taxon>
        <taxon>Nezara</taxon>
    </lineage>
</organism>
<dbReference type="PANTHER" id="PTHR12308:SF84">
    <property type="entry name" value="ANOCTAMIN"/>
    <property type="match status" value="1"/>
</dbReference>